<evidence type="ECO:0000313" key="2">
    <source>
        <dbReference type="Proteomes" id="UP001596109"/>
    </source>
</evidence>
<accession>A0ABW0TE26</accession>
<keyword evidence="2" id="KW-1185">Reference proteome</keyword>
<name>A0ABW0TE26_9BACL</name>
<evidence type="ECO:0000313" key="1">
    <source>
        <dbReference type="EMBL" id="MFC5587672.1"/>
    </source>
</evidence>
<dbReference type="Pfam" id="PF07849">
    <property type="entry name" value="DUF1641"/>
    <property type="match status" value="1"/>
</dbReference>
<proteinExistence type="predicted"/>
<dbReference type="PANTHER" id="PTHR38433:SF1">
    <property type="entry name" value="DUF1641 DOMAIN-CONTAINING PROTEIN"/>
    <property type="match status" value="1"/>
</dbReference>
<dbReference type="Proteomes" id="UP001596109">
    <property type="component" value="Unassembled WGS sequence"/>
</dbReference>
<sequence>MAIPIKTIKKKELTAEESKRQKLDELQSLIAEQDHVFNKILEITGELDDAGVFDALKAMVKAKDELAKIAVEQAGREPVTNLINHALNASGVVAAIDPEVTAKIGASVKSGLEEAELYRDNGHKVSIFELMGALNDPDTNRAIKFGLDFLKGMGKELGRDTRSGDV</sequence>
<organism evidence="1 2">
    <name type="scientific">Sporosarcina soli</name>
    <dbReference type="NCBI Taxonomy" id="334736"/>
    <lineage>
        <taxon>Bacteria</taxon>
        <taxon>Bacillati</taxon>
        <taxon>Bacillota</taxon>
        <taxon>Bacilli</taxon>
        <taxon>Bacillales</taxon>
        <taxon>Caryophanaceae</taxon>
        <taxon>Sporosarcina</taxon>
    </lineage>
</organism>
<dbReference type="RefSeq" id="WP_381429964.1">
    <property type="nucleotide sequence ID" value="NZ_JBHSNO010000001.1"/>
</dbReference>
<protein>
    <submittedName>
        <fullName evidence="1">DUF1641 domain-containing protein</fullName>
    </submittedName>
</protein>
<dbReference type="InterPro" id="IPR012440">
    <property type="entry name" value="DUF1641"/>
</dbReference>
<reference evidence="2" key="1">
    <citation type="journal article" date="2019" name="Int. J. Syst. Evol. Microbiol.">
        <title>The Global Catalogue of Microorganisms (GCM) 10K type strain sequencing project: providing services to taxonomists for standard genome sequencing and annotation.</title>
        <authorList>
            <consortium name="The Broad Institute Genomics Platform"/>
            <consortium name="The Broad Institute Genome Sequencing Center for Infectious Disease"/>
            <person name="Wu L."/>
            <person name="Ma J."/>
        </authorList>
    </citation>
    <scope>NUCLEOTIDE SEQUENCE [LARGE SCALE GENOMIC DNA]</scope>
    <source>
        <strain evidence="2">CGMCC 4.1434</strain>
    </source>
</reference>
<dbReference type="PANTHER" id="PTHR38433">
    <property type="match status" value="1"/>
</dbReference>
<dbReference type="EMBL" id="JBHSNO010000001">
    <property type="protein sequence ID" value="MFC5587672.1"/>
    <property type="molecule type" value="Genomic_DNA"/>
</dbReference>
<gene>
    <name evidence="1" type="ORF">ACFPRA_01950</name>
</gene>
<comment type="caution">
    <text evidence="1">The sequence shown here is derived from an EMBL/GenBank/DDBJ whole genome shotgun (WGS) entry which is preliminary data.</text>
</comment>